<comment type="caution">
    <text evidence="10">The sequence shown here is derived from an EMBL/GenBank/DDBJ whole genome shotgun (WGS) entry which is preliminary data.</text>
</comment>
<keyword evidence="2" id="KW-0805">Transcription regulation</keyword>
<feature type="domain" description="Response regulatory" evidence="8">
    <location>
        <begin position="3"/>
        <end position="116"/>
    </location>
</feature>
<dbReference type="InterPro" id="IPR016032">
    <property type="entry name" value="Sig_transdc_resp-reg_C-effctor"/>
</dbReference>
<dbReference type="SMART" id="SM00862">
    <property type="entry name" value="Trans_reg_C"/>
    <property type="match status" value="1"/>
</dbReference>
<evidence type="ECO:0000313" key="10">
    <source>
        <dbReference type="EMBL" id="GAA0737090.1"/>
    </source>
</evidence>
<feature type="domain" description="OmpR/PhoB-type" evidence="9">
    <location>
        <begin position="125"/>
        <end position="225"/>
    </location>
</feature>
<evidence type="ECO:0000256" key="1">
    <source>
        <dbReference type="ARBA" id="ARBA00018672"/>
    </source>
</evidence>
<dbReference type="RefSeq" id="WP_343760027.1">
    <property type="nucleotide sequence ID" value="NZ_BAAACG010000008.1"/>
</dbReference>
<reference evidence="11" key="1">
    <citation type="journal article" date="2019" name="Int. J. Syst. Evol. Microbiol.">
        <title>The Global Catalogue of Microorganisms (GCM) 10K type strain sequencing project: providing services to taxonomists for standard genome sequencing and annotation.</title>
        <authorList>
            <consortium name="The Broad Institute Genomics Platform"/>
            <consortium name="The Broad Institute Genome Sequencing Center for Infectious Disease"/>
            <person name="Wu L."/>
            <person name="Ma J."/>
        </authorList>
    </citation>
    <scope>NUCLEOTIDE SEQUENCE [LARGE SCALE GENOMIC DNA]</scope>
    <source>
        <strain evidence="11">JCM 1407</strain>
    </source>
</reference>
<dbReference type="InterPro" id="IPR036388">
    <property type="entry name" value="WH-like_DNA-bd_sf"/>
</dbReference>
<feature type="modified residue" description="4-aspartylphosphate" evidence="6">
    <location>
        <position position="52"/>
    </location>
</feature>
<dbReference type="Gene3D" id="6.10.250.690">
    <property type="match status" value="1"/>
</dbReference>
<proteinExistence type="predicted"/>
<dbReference type="CDD" id="cd00383">
    <property type="entry name" value="trans_reg_C"/>
    <property type="match status" value="1"/>
</dbReference>
<accession>A0ABP3UL77</accession>
<dbReference type="InterPro" id="IPR011006">
    <property type="entry name" value="CheY-like_superfamily"/>
</dbReference>
<dbReference type="SUPFAM" id="SSF46894">
    <property type="entry name" value="C-terminal effector domain of the bipartite response regulators"/>
    <property type="match status" value="1"/>
</dbReference>
<evidence type="ECO:0000256" key="3">
    <source>
        <dbReference type="ARBA" id="ARBA00023125"/>
    </source>
</evidence>
<evidence type="ECO:0000256" key="6">
    <source>
        <dbReference type="PROSITE-ProRule" id="PRU00169"/>
    </source>
</evidence>
<name>A0ABP3UL77_9CLOT</name>
<dbReference type="Gene3D" id="3.40.50.2300">
    <property type="match status" value="1"/>
</dbReference>
<dbReference type="InterPro" id="IPR001867">
    <property type="entry name" value="OmpR/PhoB-type_DNA-bd"/>
</dbReference>
<evidence type="ECO:0000256" key="4">
    <source>
        <dbReference type="ARBA" id="ARBA00023163"/>
    </source>
</evidence>
<dbReference type="Proteomes" id="UP001501510">
    <property type="component" value="Unassembled WGS sequence"/>
</dbReference>
<dbReference type="Gene3D" id="1.10.10.10">
    <property type="entry name" value="Winged helix-like DNA-binding domain superfamily/Winged helix DNA-binding domain"/>
    <property type="match status" value="1"/>
</dbReference>
<keyword evidence="4" id="KW-0804">Transcription</keyword>
<dbReference type="PROSITE" id="PS51755">
    <property type="entry name" value="OMPR_PHOB"/>
    <property type="match status" value="1"/>
</dbReference>
<evidence type="ECO:0000259" key="9">
    <source>
        <dbReference type="PROSITE" id="PS51755"/>
    </source>
</evidence>
<keyword evidence="11" id="KW-1185">Reference proteome</keyword>
<dbReference type="Pfam" id="PF00486">
    <property type="entry name" value="Trans_reg_C"/>
    <property type="match status" value="1"/>
</dbReference>
<dbReference type="CDD" id="cd17574">
    <property type="entry name" value="REC_OmpR"/>
    <property type="match status" value="1"/>
</dbReference>
<gene>
    <name evidence="10" type="ORF">GCM10008906_12810</name>
</gene>
<dbReference type="EMBL" id="BAAACG010000008">
    <property type="protein sequence ID" value="GAA0737090.1"/>
    <property type="molecule type" value="Genomic_DNA"/>
</dbReference>
<evidence type="ECO:0000256" key="7">
    <source>
        <dbReference type="PROSITE-ProRule" id="PRU01091"/>
    </source>
</evidence>
<dbReference type="SMART" id="SM00448">
    <property type="entry name" value="REC"/>
    <property type="match status" value="1"/>
</dbReference>
<evidence type="ECO:0000259" key="8">
    <source>
        <dbReference type="PROSITE" id="PS50110"/>
    </source>
</evidence>
<evidence type="ECO:0000256" key="2">
    <source>
        <dbReference type="ARBA" id="ARBA00023015"/>
    </source>
</evidence>
<dbReference type="PANTHER" id="PTHR48111">
    <property type="entry name" value="REGULATOR OF RPOS"/>
    <property type="match status" value="1"/>
</dbReference>
<dbReference type="Pfam" id="PF00072">
    <property type="entry name" value="Response_reg"/>
    <property type="match status" value="1"/>
</dbReference>
<sequence>MKKILLVEDEESINRGITFKLTKEGFKVFSCKNLKESRQAFHNEKIDLIILDATLPDGSGFDFCREVRRESDVLIIFLTACDAEVDIVTGLDMGADDYITKPFSFMVLMSKINAFLRRNKKEVSIDKIISNDIVYYPNDMRVYKKGEELTLSKTELKLLIYFITNSGQILKKKQLLNEIWDIDGDFVDPNTLAVNVRRLRAKIEENPSKPKYIKSVRGIGYIWAERCVK</sequence>
<keyword evidence="6" id="KW-0597">Phosphoprotein</keyword>
<dbReference type="SUPFAM" id="SSF52172">
    <property type="entry name" value="CheY-like"/>
    <property type="match status" value="1"/>
</dbReference>
<evidence type="ECO:0000256" key="5">
    <source>
        <dbReference type="ARBA" id="ARBA00024867"/>
    </source>
</evidence>
<feature type="DNA-binding region" description="OmpR/PhoB-type" evidence="7">
    <location>
        <begin position="125"/>
        <end position="225"/>
    </location>
</feature>
<dbReference type="InterPro" id="IPR001789">
    <property type="entry name" value="Sig_transdc_resp-reg_receiver"/>
</dbReference>
<dbReference type="PROSITE" id="PS50110">
    <property type="entry name" value="RESPONSE_REGULATORY"/>
    <property type="match status" value="1"/>
</dbReference>
<keyword evidence="3 7" id="KW-0238">DNA-binding</keyword>
<dbReference type="PANTHER" id="PTHR48111:SF73">
    <property type="entry name" value="ALKALINE PHOSPHATASE SYNTHESIS TRANSCRIPTIONAL REGULATORY PROTEIN PHOP"/>
    <property type="match status" value="1"/>
</dbReference>
<organism evidence="10 11">
    <name type="scientific">Clostridium oceanicum</name>
    <dbReference type="NCBI Taxonomy" id="1543"/>
    <lineage>
        <taxon>Bacteria</taxon>
        <taxon>Bacillati</taxon>
        <taxon>Bacillota</taxon>
        <taxon>Clostridia</taxon>
        <taxon>Eubacteriales</taxon>
        <taxon>Clostridiaceae</taxon>
        <taxon>Clostridium</taxon>
    </lineage>
</organism>
<dbReference type="InterPro" id="IPR039420">
    <property type="entry name" value="WalR-like"/>
</dbReference>
<evidence type="ECO:0000313" key="11">
    <source>
        <dbReference type="Proteomes" id="UP001501510"/>
    </source>
</evidence>
<protein>
    <recommendedName>
        <fullName evidence="1">Stage 0 sporulation protein A homolog</fullName>
    </recommendedName>
</protein>
<comment type="function">
    <text evidence="5">May play the central regulatory role in sporulation. It may be an element of the effector pathway responsible for the activation of sporulation genes in response to nutritional stress. Spo0A may act in concert with spo0H (a sigma factor) to control the expression of some genes that are critical to the sporulation process.</text>
</comment>